<accession>A0A0J7LTC5</accession>
<dbReference type="InterPro" id="IPR012944">
    <property type="entry name" value="SusD_RagB_dom"/>
</dbReference>
<dbReference type="Pfam" id="PF07980">
    <property type="entry name" value="SusD_RagB"/>
    <property type="match status" value="1"/>
</dbReference>
<evidence type="ECO:0000256" key="6">
    <source>
        <dbReference type="SAM" id="SignalP"/>
    </source>
</evidence>
<keyword evidence="4" id="KW-0472">Membrane</keyword>
<evidence type="ECO:0000256" key="3">
    <source>
        <dbReference type="ARBA" id="ARBA00022729"/>
    </source>
</evidence>
<dbReference type="Proteomes" id="UP000035900">
    <property type="component" value="Unassembled WGS sequence"/>
</dbReference>
<comment type="similarity">
    <text evidence="2">Belongs to the SusD family.</text>
</comment>
<feature type="signal peptide" evidence="6">
    <location>
        <begin position="1"/>
        <end position="21"/>
    </location>
</feature>
<dbReference type="Gene3D" id="1.25.40.390">
    <property type="match status" value="1"/>
</dbReference>
<evidence type="ECO:0000259" key="8">
    <source>
        <dbReference type="Pfam" id="PF14322"/>
    </source>
</evidence>
<evidence type="ECO:0000259" key="7">
    <source>
        <dbReference type="Pfam" id="PF07980"/>
    </source>
</evidence>
<feature type="chain" id="PRO_5005290896" description="Glycan metabolism protein RagB" evidence="6">
    <location>
        <begin position="22"/>
        <end position="504"/>
    </location>
</feature>
<keyword evidence="10" id="KW-1185">Reference proteome</keyword>
<dbReference type="PROSITE" id="PS51257">
    <property type="entry name" value="PROKAR_LIPOPROTEIN"/>
    <property type="match status" value="1"/>
</dbReference>
<evidence type="ECO:0000256" key="4">
    <source>
        <dbReference type="ARBA" id="ARBA00023136"/>
    </source>
</evidence>
<evidence type="ECO:0000313" key="10">
    <source>
        <dbReference type="Proteomes" id="UP000035900"/>
    </source>
</evidence>
<feature type="domain" description="RagB/SusD" evidence="7">
    <location>
        <begin position="382"/>
        <end position="504"/>
    </location>
</feature>
<dbReference type="SUPFAM" id="SSF48452">
    <property type="entry name" value="TPR-like"/>
    <property type="match status" value="1"/>
</dbReference>
<dbReference type="Pfam" id="PF14322">
    <property type="entry name" value="SusD-like_3"/>
    <property type="match status" value="1"/>
</dbReference>
<dbReference type="InterPro" id="IPR033985">
    <property type="entry name" value="SusD-like_N"/>
</dbReference>
<feature type="domain" description="SusD-like N-terminal" evidence="8">
    <location>
        <begin position="79"/>
        <end position="227"/>
    </location>
</feature>
<dbReference type="PATRIC" id="fig|1304281.5.peg.885"/>
<dbReference type="EMBL" id="LFNG01000004">
    <property type="protein sequence ID" value="KMQ72200.1"/>
    <property type="molecule type" value="Genomic_DNA"/>
</dbReference>
<dbReference type="RefSeq" id="WP_048498779.1">
    <property type="nucleotide sequence ID" value="NZ_LFNG01000004.1"/>
</dbReference>
<dbReference type="OrthoDB" id="1100079at2"/>
<evidence type="ECO:0000256" key="5">
    <source>
        <dbReference type="ARBA" id="ARBA00023237"/>
    </source>
</evidence>
<organism evidence="9 10">
    <name type="scientific">Chryseobacterium koreense CCUG 49689</name>
    <dbReference type="NCBI Taxonomy" id="1304281"/>
    <lineage>
        <taxon>Bacteria</taxon>
        <taxon>Pseudomonadati</taxon>
        <taxon>Bacteroidota</taxon>
        <taxon>Flavobacteriia</taxon>
        <taxon>Flavobacteriales</taxon>
        <taxon>Weeksellaceae</taxon>
        <taxon>Chryseobacterium group</taxon>
        <taxon>Chryseobacterium</taxon>
    </lineage>
</organism>
<evidence type="ECO:0000256" key="2">
    <source>
        <dbReference type="ARBA" id="ARBA00006275"/>
    </source>
</evidence>
<name>A0A0J7LTC5_9FLAO</name>
<evidence type="ECO:0000313" key="9">
    <source>
        <dbReference type="EMBL" id="KMQ72200.1"/>
    </source>
</evidence>
<comment type="subcellular location">
    <subcellularLocation>
        <location evidence="1">Cell outer membrane</location>
    </subcellularLocation>
</comment>
<proteinExistence type="inferred from homology"/>
<evidence type="ECO:0008006" key="11">
    <source>
        <dbReference type="Google" id="ProtNLM"/>
    </source>
</evidence>
<reference evidence="9 10" key="1">
    <citation type="journal article" date="2004" name="Int. J. Syst. Evol. Microbiol.">
        <title>Kaistella koreensis gen. nov., sp. nov., a novel member of the Chryseobacterium-Bergeyella-Riemerella branch.</title>
        <authorList>
            <person name="Kim M.K."/>
            <person name="Im W.T."/>
            <person name="Shin Y.K."/>
            <person name="Lim J.H."/>
            <person name="Kim S.H."/>
            <person name="Lee B.C."/>
            <person name="Park M.Y."/>
            <person name="Lee K.Y."/>
            <person name="Lee S.T."/>
        </authorList>
    </citation>
    <scope>NUCLEOTIDE SEQUENCE [LARGE SCALE GENOMIC DNA]</scope>
    <source>
        <strain evidence="9 10">CCUG 49689</strain>
    </source>
</reference>
<protein>
    <recommendedName>
        <fullName evidence="11">Glycan metabolism protein RagB</fullName>
    </recommendedName>
</protein>
<comment type="caution">
    <text evidence="9">The sequence shown here is derived from an EMBL/GenBank/DDBJ whole genome shotgun (WGS) entry which is preliminary data.</text>
</comment>
<dbReference type="STRING" id="1304281.ACM44_04120"/>
<keyword evidence="3 6" id="KW-0732">Signal</keyword>
<gene>
    <name evidence="9" type="ORF">ACM44_04120</name>
</gene>
<sequence>MTKKIILSAILGLLVTLTSCREEFLQSEPTETLSNPPAQAKLYGLYQMMVNTGTGGTTGHDDYGQKGYDLLSDLLSSDMVLSGVTYGWYRNVANLTAPVDYTQNTNYQPWRYYYRIGYAANDVISGLGGNEAVPANNTDKFAMGQAKAMRAYSYFYLLQLFTPKYDPDAKSIPLYTDTSVISKPRAKQSEVYAQIVKDLTEAIQLLDGFSRANKGIINKSVAQGLLAYTYAAMGGNENNVKAAALAQQIMAAYPVTSRSEAVFSVDSGSGGGFNDLSTNSWMWGYDISEANGLDLISWWGQADIFTYSYAWVGDAKSIDLGLYGSIRADDIRKQQFVTIDEVAPTPANPLGYVYLPATQDGDYPAVPANKFYAPGRVIGGQRIITSDYMFMRSDEFYLLAAETLAKSGSEAQAKTILKNYLSNRLDDTSYIDALSGVALQKEIYLQTRIELWGEGKSYLAMKRNQATITRGPNHLFFMGQSFNFDDPKLTLSIPQAEVNNNPNL</sequence>
<evidence type="ECO:0000256" key="1">
    <source>
        <dbReference type="ARBA" id="ARBA00004442"/>
    </source>
</evidence>
<dbReference type="InterPro" id="IPR011990">
    <property type="entry name" value="TPR-like_helical_dom_sf"/>
</dbReference>
<dbReference type="AlphaFoldDB" id="A0A0J7LTC5"/>
<keyword evidence="5" id="KW-0998">Cell outer membrane</keyword>
<dbReference type="GO" id="GO:0009279">
    <property type="term" value="C:cell outer membrane"/>
    <property type="evidence" value="ECO:0007669"/>
    <property type="project" value="UniProtKB-SubCell"/>
</dbReference>